<dbReference type="EMBL" id="CAJNOV010011887">
    <property type="protein sequence ID" value="CAF1468021.1"/>
    <property type="molecule type" value="Genomic_DNA"/>
</dbReference>
<dbReference type="EMBL" id="CAJOBJ010001782">
    <property type="protein sequence ID" value="CAF3896201.1"/>
    <property type="molecule type" value="Genomic_DNA"/>
</dbReference>
<dbReference type="Proteomes" id="UP000663855">
    <property type="component" value="Unassembled WGS sequence"/>
</dbReference>
<evidence type="ECO:0000313" key="4">
    <source>
        <dbReference type="EMBL" id="CAF2154689.1"/>
    </source>
</evidence>
<dbReference type="Proteomes" id="UP000681720">
    <property type="component" value="Unassembled WGS sequence"/>
</dbReference>
<feature type="transmembrane region" description="Helical" evidence="1">
    <location>
        <begin position="122"/>
        <end position="139"/>
    </location>
</feature>
<evidence type="ECO:0000313" key="5">
    <source>
        <dbReference type="EMBL" id="CAF3845782.1"/>
    </source>
</evidence>
<feature type="transmembrane region" description="Helical" evidence="1">
    <location>
        <begin position="159"/>
        <end position="186"/>
    </location>
</feature>
<name>A0A816F4H9_9BILA</name>
<evidence type="ECO:0000313" key="3">
    <source>
        <dbReference type="EMBL" id="CAF1658067.1"/>
    </source>
</evidence>
<dbReference type="Proteomes" id="UP000663824">
    <property type="component" value="Unassembled WGS sequence"/>
</dbReference>
<feature type="transmembrane region" description="Helical" evidence="1">
    <location>
        <begin position="206"/>
        <end position="228"/>
    </location>
</feature>
<dbReference type="OrthoDB" id="10030369at2759"/>
<reference evidence="3" key="1">
    <citation type="submission" date="2021-02" db="EMBL/GenBank/DDBJ databases">
        <authorList>
            <person name="Nowell W R."/>
        </authorList>
    </citation>
    <scope>NUCLEOTIDE SEQUENCE</scope>
</reference>
<evidence type="ECO:0000313" key="6">
    <source>
        <dbReference type="EMBL" id="CAF3896201.1"/>
    </source>
</evidence>
<feature type="transmembrane region" description="Helical" evidence="1">
    <location>
        <begin position="78"/>
        <end position="102"/>
    </location>
</feature>
<dbReference type="EMBL" id="CAJNOW010017484">
    <property type="protein sequence ID" value="CAF1658067.1"/>
    <property type="molecule type" value="Genomic_DNA"/>
</dbReference>
<keyword evidence="1" id="KW-0472">Membrane</keyword>
<dbReference type="AlphaFoldDB" id="A0A816F4H9"/>
<comment type="caution">
    <text evidence="3">The sequence shown here is derived from an EMBL/GenBank/DDBJ whole genome shotgun (WGS) entry which is preliminary data.</text>
</comment>
<dbReference type="EMBL" id="CAJOBI010003921">
    <property type="protein sequence ID" value="CAF3984867.1"/>
    <property type="molecule type" value="Genomic_DNA"/>
</dbReference>
<dbReference type="Proteomes" id="UP000681967">
    <property type="component" value="Unassembled WGS sequence"/>
</dbReference>
<evidence type="ECO:0000256" key="1">
    <source>
        <dbReference type="SAM" id="Phobius"/>
    </source>
</evidence>
<keyword evidence="1" id="KW-0812">Transmembrane</keyword>
<proteinExistence type="predicted"/>
<dbReference type="EMBL" id="CAJNRE010017435">
    <property type="protein sequence ID" value="CAF2154689.1"/>
    <property type="molecule type" value="Genomic_DNA"/>
</dbReference>
<organism evidence="3 8">
    <name type="scientific">Rotaria magnacalcarata</name>
    <dbReference type="NCBI Taxonomy" id="392030"/>
    <lineage>
        <taxon>Eukaryota</taxon>
        <taxon>Metazoa</taxon>
        <taxon>Spiralia</taxon>
        <taxon>Gnathifera</taxon>
        <taxon>Rotifera</taxon>
        <taxon>Eurotatoria</taxon>
        <taxon>Bdelloidea</taxon>
        <taxon>Philodinida</taxon>
        <taxon>Philodinidae</taxon>
        <taxon>Rotaria</taxon>
    </lineage>
</organism>
<evidence type="ECO:0000313" key="2">
    <source>
        <dbReference type="EMBL" id="CAF1468021.1"/>
    </source>
</evidence>
<protein>
    <submittedName>
        <fullName evidence="3">Uncharacterized protein</fullName>
    </submittedName>
</protein>
<dbReference type="Proteomes" id="UP000676336">
    <property type="component" value="Unassembled WGS sequence"/>
</dbReference>
<gene>
    <name evidence="5" type="ORF">BYL167_LOCUS5562</name>
    <name evidence="2" type="ORF">CJN711_LOCUS25495</name>
    <name evidence="6" type="ORF">GIL414_LOCUS6310</name>
    <name evidence="3" type="ORF">KQP761_LOCUS31431</name>
    <name evidence="4" type="ORF">MBJ925_LOCUS31922</name>
    <name evidence="7" type="ORF">SMN809_LOCUS11064</name>
</gene>
<feature type="transmembrane region" description="Helical" evidence="1">
    <location>
        <begin position="43"/>
        <end position="66"/>
    </location>
</feature>
<dbReference type="EMBL" id="CAJOBH010001280">
    <property type="protein sequence ID" value="CAF3845782.1"/>
    <property type="molecule type" value="Genomic_DNA"/>
</dbReference>
<sequence>MVTTTPTSTSVGTNYDEILSTTATIEKNEVNELTNIDNSMTSYLLAIFPLYTCAVLLNFLAIYSILMAKAYRQYLSNVLLVVICIGALINLHGQIFLILMRWSIDSSSDQLCSISIYLRDNGSILIYTHILFLVFERILANLKKDPTNFNRPLLQKAHLFLIVVSLVSIILSLTVPIFTLTHSAFLHVNGLCVPANLPSYRKYLTWIYYGFGHPFVLSACGLLSIFLCRKTTISYSTLIPMNKIVLIISLSSYIDLLIRTLFDDIVGVNNQIISKQLDESSGKQIFSMNLRDSVSIINKIIIGLSFFLFRPEIRLWLMESIKKFRSNKNEIMIPQMLDIRNELDDTYHETDDANIHFPTDT</sequence>
<evidence type="ECO:0000313" key="8">
    <source>
        <dbReference type="Proteomes" id="UP000663834"/>
    </source>
</evidence>
<dbReference type="Proteomes" id="UP000663834">
    <property type="component" value="Unassembled WGS sequence"/>
</dbReference>
<evidence type="ECO:0000313" key="7">
    <source>
        <dbReference type="EMBL" id="CAF3984867.1"/>
    </source>
</evidence>
<accession>A0A816F4H9</accession>
<keyword evidence="1" id="KW-1133">Transmembrane helix</keyword>